<dbReference type="EMBL" id="CM047940">
    <property type="protein sequence ID" value="KAI9903649.1"/>
    <property type="molecule type" value="Genomic_DNA"/>
</dbReference>
<accession>A0ACC0VBG8</accession>
<comment type="caution">
    <text evidence="1">The sequence shown here is derived from an EMBL/GenBank/DDBJ whole genome shotgun (WGS) entry which is preliminary data.</text>
</comment>
<dbReference type="Proteomes" id="UP001163324">
    <property type="component" value="Chromosome 1"/>
</dbReference>
<sequence>MLDVRHHGLPSPPDDSNAYELGSIGGHNIVIACLPKGRYGNTPATTVATNLMRTFPAIRFGLMVGIGGGIPPKVRLGDVVVSVPKDEFPGVVQWDMGKTEKGGKFKRTGSLNNPPTLLLTAISKMETEQELYGSQIPDSLGRFAERFPRLASKYLRSDSFEDVLFKASYDHVDPEKAS</sequence>
<evidence type="ECO:0000313" key="2">
    <source>
        <dbReference type="Proteomes" id="UP001163324"/>
    </source>
</evidence>
<evidence type="ECO:0000313" key="1">
    <source>
        <dbReference type="EMBL" id="KAI9903649.1"/>
    </source>
</evidence>
<gene>
    <name evidence="1" type="ORF">N3K66_000178</name>
</gene>
<keyword evidence="2" id="KW-1185">Reference proteome</keyword>
<reference evidence="1" key="1">
    <citation type="submission" date="2022-10" db="EMBL/GenBank/DDBJ databases">
        <title>Complete Genome of Trichothecium roseum strain YXFP-22015, a Plant Pathogen Isolated from Citrus.</title>
        <authorList>
            <person name="Wang Y."/>
            <person name="Zhu L."/>
        </authorList>
    </citation>
    <scope>NUCLEOTIDE SEQUENCE</scope>
    <source>
        <strain evidence="1">YXFP-22015</strain>
    </source>
</reference>
<proteinExistence type="predicted"/>
<organism evidence="1 2">
    <name type="scientific">Trichothecium roseum</name>
    <dbReference type="NCBI Taxonomy" id="47278"/>
    <lineage>
        <taxon>Eukaryota</taxon>
        <taxon>Fungi</taxon>
        <taxon>Dikarya</taxon>
        <taxon>Ascomycota</taxon>
        <taxon>Pezizomycotina</taxon>
        <taxon>Sordariomycetes</taxon>
        <taxon>Hypocreomycetidae</taxon>
        <taxon>Hypocreales</taxon>
        <taxon>Hypocreales incertae sedis</taxon>
        <taxon>Trichothecium</taxon>
    </lineage>
</organism>
<protein>
    <submittedName>
        <fullName evidence="1">Uncharacterized protein</fullName>
    </submittedName>
</protein>
<name>A0ACC0VBG8_9HYPO</name>